<dbReference type="InterPro" id="IPR000182">
    <property type="entry name" value="GNAT_dom"/>
</dbReference>
<dbReference type="Gene3D" id="3.40.630.30">
    <property type="match status" value="1"/>
</dbReference>
<dbReference type="InterPro" id="IPR051016">
    <property type="entry name" value="Diverse_Substrate_AcTransf"/>
</dbReference>
<accession>A0A1N7HUM3</accession>
<comment type="similarity">
    <text evidence="1">Belongs to the acetyltransferase family.</text>
</comment>
<keyword evidence="3" id="KW-0012">Acyltransferase</keyword>
<evidence type="ECO:0000259" key="4">
    <source>
        <dbReference type="PROSITE" id="PS51186"/>
    </source>
</evidence>
<dbReference type="InterPro" id="IPR016181">
    <property type="entry name" value="Acyl_CoA_acyltransferase"/>
</dbReference>
<dbReference type="Pfam" id="PF00583">
    <property type="entry name" value="Acetyltransf_1"/>
    <property type="match status" value="1"/>
</dbReference>
<proteinExistence type="inferred from homology"/>
<keyword evidence="2 5" id="KW-0808">Transferase</keyword>
<dbReference type="PANTHER" id="PTHR10545">
    <property type="entry name" value="DIAMINE N-ACETYLTRANSFERASE"/>
    <property type="match status" value="1"/>
</dbReference>
<keyword evidence="6" id="KW-1185">Reference proteome</keyword>
<reference evidence="6" key="1">
    <citation type="submission" date="2017-01" db="EMBL/GenBank/DDBJ databases">
        <authorList>
            <person name="Varghese N."/>
            <person name="Submissions S."/>
        </authorList>
    </citation>
    <scope>NUCLEOTIDE SEQUENCE [LARGE SCALE GENOMIC DNA]</scope>
    <source>
        <strain evidence="6">DSM 17126</strain>
    </source>
</reference>
<dbReference type="PANTHER" id="PTHR10545:SF29">
    <property type="entry name" value="GH14572P-RELATED"/>
    <property type="match status" value="1"/>
</dbReference>
<gene>
    <name evidence="5" type="ORF">SAMN05421639_101195</name>
</gene>
<dbReference type="EMBL" id="FTNY01000001">
    <property type="protein sequence ID" value="SIS28522.1"/>
    <property type="molecule type" value="Genomic_DNA"/>
</dbReference>
<dbReference type="GO" id="GO:0008080">
    <property type="term" value="F:N-acetyltransferase activity"/>
    <property type="evidence" value="ECO:0007669"/>
    <property type="project" value="UniProtKB-ARBA"/>
</dbReference>
<evidence type="ECO:0000256" key="3">
    <source>
        <dbReference type="ARBA" id="ARBA00023315"/>
    </source>
</evidence>
<name>A0A1N7HUM3_9FLAO</name>
<dbReference type="RefSeq" id="WP_076503996.1">
    <property type="nucleotide sequence ID" value="NZ_FTNY01000001.1"/>
</dbReference>
<dbReference type="PROSITE" id="PS51186">
    <property type="entry name" value="GNAT"/>
    <property type="match status" value="1"/>
</dbReference>
<evidence type="ECO:0000256" key="2">
    <source>
        <dbReference type="ARBA" id="ARBA00022679"/>
    </source>
</evidence>
<organism evidence="5 6">
    <name type="scientific">Chryseobacterium shigense</name>
    <dbReference type="NCBI Taxonomy" id="297244"/>
    <lineage>
        <taxon>Bacteria</taxon>
        <taxon>Pseudomonadati</taxon>
        <taxon>Bacteroidota</taxon>
        <taxon>Flavobacteriia</taxon>
        <taxon>Flavobacteriales</taxon>
        <taxon>Weeksellaceae</taxon>
        <taxon>Chryseobacterium group</taxon>
        <taxon>Chryseobacterium</taxon>
    </lineage>
</organism>
<evidence type="ECO:0000313" key="5">
    <source>
        <dbReference type="EMBL" id="SIS28522.1"/>
    </source>
</evidence>
<evidence type="ECO:0000256" key="1">
    <source>
        <dbReference type="ARBA" id="ARBA00008694"/>
    </source>
</evidence>
<dbReference type="CDD" id="cd04301">
    <property type="entry name" value="NAT_SF"/>
    <property type="match status" value="1"/>
</dbReference>
<dbReference type="AlphaFoldDB" id="A0A1N7HUM3"/>
<feature type="domain" description="N-acetyltransferase" evidence="4">
    <location>
        <begin position="3"/>
        <end position="150"/>
    </location>
</feature>
<dbReference type="SUPFAM" id="SSF55729">
    <property type="entry name" value="Acyl-CoA N-acyltransferases (Nat)"/>
    <property type="match status" value="1"/>
</dbReference>
<dbReference type="FunFam" id="3.40.630.30:FF:000064">
    <property type="entry name" value="GNAT family acetyltransferase"/>
    <property type="match status" value="1"/>
</dbReference>
<dbReference type="Proteomes" id="UP000186373">
    <property type="component" value="Unassembled WGS sequence"/>
</dbReference>
<protein>
    <submittedName>
        <fullName evidence="5">Acetyltransferase (GNAT) family protein</fullName>
    </submittedName>
</protein>
<sequence length="150" mass="17362">MNYIIRPFVENDLDTIIDLCSQHADYEKADYNKEGKKSKLKNALFSENKMLTCIVAESEGNLVGYATYTFDFSTWDAEKFIYLDALYLEENYRGFGIGEALMNKVKDTGVLNNCVNMQWQTPDFNVRAIKFYKRMGATGKNKVRFSLDLR</sequence>
<dbReference type="OrthoDB" id="9805924at2"/>
<evidence type="ECO:0000313" key="6">
    <source>
        <dbReference type="Proteomes" id="UP000186373"/>
    </source>
</evidence>